<organism evidence="2 3">
    <name type="scientific">Vulcanibacillus modesticaldus</name>
    <dbReference type="NCBI Taxonomy" id="337097"/>
    <lineage>
        <taxon>Bacteria</taxon>
        <taxon>Bacillati</taxon>
        <taxon>Bacillota</taxon>
        <taxon>Bacilli</taxon>
        <taxon>Bacillales</taxon>
        <taxon>Bacillaceae</taxon>
        <taxon>Vulcanibacillus</taxon>
    </lineage>
</organism>
<dbReference type="Proteomes" id="UP000243739">
    <property type="component" value="Unassembled WGS sequence"/>
</dbReference>
<evidence type="ECO:0000259" key="1">
    <source>
        <dbReference type="Pfam" id="PF08937"/>
    </source>
</evidence>
<gene>
    <name evidence="2" type="ORF">BHF71_10575</name>
</gene>
<protein>
    <recommendedName>
        <fullName evidence="1">Thoeris protein ThsB TIR-like domain-containing protein</fullName>
    </recommendedName>
</protein>
<dbReference type="OrthoDB" id="9798540at2"/>
<proteinExistence type="predicted"/>
<evidence type="ECO:0000313" key="3">
    <source>
        <dbReference type="Proteomes" id="UP000243739"/>
    </source>
</evidence>
<keyword evidence="3" id="KW-1185">Reference proteome</keyword>
<name>A0A1D2YTC8_9BACI</name>
<dbReference type="InterPro" id="IPR035897">
    <property type="entry name" value="Toll_tir_struct_dom_sf"/>
</dbReference>
<dbReference type="RefSeq" id="WP_069657181.1">
    <property type="nucleotide sequence ID" value="NZ_MIJF01000044.1"/>
</dbReference>
<dbReference type="EMBL" id="MIJF01000044">
    <property type="protein sequence ID" value="OEF98947.1"/>
    <property type="molecule type" value="Genomic_DNA"/>
</dbReference>
<dbReference type="Pfam" id="PF08937">
    <property type="entry name" value="ThsB_TIR"/>
    <property type="match status" value="1"/>
</dbReference>
<dbReference type="InterPro" id="IPR015032">
    <property type="entry name" value="ThsB__TIR-like_domain"/>
</dbReference>
<comment type="caution">
    <text evidence="2">The sequence shown here is derived from an EMBL/GenBank/DDBJ whole genome shotgun (WGS) entry which is preliminary data.</text>
</comment>
<dbReference type="AlphaFoldDB" id="A0A1D2YTC8"/>
<dbReference type="SUPFAM" id="SSF52200">
    <property type="entry name" value="Toll/Interleukin receptor TIR domain"/>
    <property type="match status" value="1"/>
</dbReference>
<dbReference type="Gene3D" id="3.40.50.10140">
    <property type="entry name" value="Toll/interleukin-1 receptor homology (TIR) domain"/>
    <property type="match status" value="1"/>
</dbReference>
<sequence length="202" mass="23219">MAHKTFISYKYSESQNLRDEIIKALGEDAQFYKGETSDSPDLTDTTTENIKKNLKDMIWGTSVTIVIVSPNMTKSKWIDWEIEYSLKEIRRGDNTSRSNGIVGVVMKYNGGYNWLRTETIKPDGHKSISTDDSKLYPIIVNNRYNQNPKKYFCEQCKTVDVLTGSYIALVNEEDFLSDPQKYIDNAYDKCINISGYDITKTK</sequence>
<accession>A0A1D2YTC8</accession>
<evidence type="ECO:0000313" key="2">
    <source>
        <dbReference type="EMBL" id="OEF98947.1"/>
    </source>
</evidence>
<feature type="domain" description="Thoeris protein ThsB TIR-like" evidence="1">
    <location>
        <begin position="6"/>
        <end position="108"/>
    </location>
</feature>
<reference evidence="2 3" key="1">
    <citation type="submission" date="2016-09" db="EMBL/GenBank/DDBJ databases">
        <title>Draft genome sequence for the type strain of Vulcanibacillus modesticaldus BR, a strictly anaerobic, moderately thermophilic, and nitrate-reducing bacterium from deep sea-hydrothermal vents of the Mid-Atlantic Ridge.</title>
        <authorList>
            <person name="Abin C.A."/>
            <person name="Hollibaugh J.T."/>
        </authorList>
    </citation>
    <scope>NUCLEOTIDE SEQUENCE [LARGE SCALE GENOMIC DNA]</scope>
    <source>
        <strain evidence="2 3">BR</strain>
    </source>
</reference>